<dbReference type="Pfam" id="PF01551">
    <property type="entry name" value="Peptidase_M23"/>
    <property type="match status" value="1"/>
</dbReference>
<dbReference type="RefSeq" id="WP_261377768.1">
    <property type="nucleotide sequence ID" value="NZ_ML675579.1"/>
</dbReference>
<dbReference type="Gene3D" id="2.70.70.10">
    <property type="entry name" value="Glucose Permease (Domain IIA)"/>
    <property type="match status" value="1"/>
</dbReference>
<comment type="caution">
    <text evidence="2">The sequence shown here is derived from an EMBL/GenBank/DDBJ whole genome shotgun (WGS) entry which is preliminary data.</text>
</comment>
<organism evidence="2 3">
    <name type="scientific">Candidatus Nitrosocosmicus arcticus</name>
    <dbReference type="NCBI Taxonomy" id="2035267"/>
    <lineage>
        <taxon>Archaea</taxon>
        <taxon>Nitrososphaerota</taxon>
        <taxon>Nitrososphaeria</taxon>
        <taxon>Nitrososphaerales</taxon>
        <taxon>Nitrososphaeraceae</taxon>
        <taxon>Candidatus Nitrosocosmicus</taxon>
    </lineage>
</organism>
<dbReference type="PANTHER" id="PTHR21666">
    <property type="entry name" value="PEPTIDASE-RELATED"/>
    <property type="match status" value="1"/>
</dbReference>
<dbReference type="AlphaFoldDB" id="A0A557SY85"/>
<dbReference type="InterPro" id="IPR016047">
    <property type="entry name" value="M23ase_b-sheet_dom"/>
</dbReference>
<dbReference type="EMBL" id="VOAH01000003">
    <property type="protein sequence ID" value="TVP41553.1"/>
    <property type="molecule type" value="Genomic_DNA"/>
</dbReference>
<accession>A0A557SY85</accession>
<reference evidence="2 3" key="1">
    <citation type="journal article" date="2019" name="Front. Microbiol.">
        <title>Ammonia Oxidation by the Arctic Terrestrial Thaumarchaeote Candidatus Nitrosocosmicus arcticus Is Stimulated by Increasing Temperatures.</title>
        <authorList>
            <person name="Alves R.J.E."/>
            <person name="Kerou M."/>
            <person name="Zappe A."/>
            <person name="Bittner R."/>
            <person name="Abby S.S."/>
            <person name="Schmidt H.A."/>
            <person name="Pfeifer K."/>
            <person name="Schleper C."/>
        </authorList>
    </citation>
    <scope>NUCLEOTIDE SEQUENCE [LARGE SCALE GENOMIC DNA]</scope>
    <source>
        <strain evidence="2 3">Kfb</strain>
    </source>
</reference>
<proteinExistence type="predicted"/>
<feature type="domain" description="M23ase beta-sheet core" evidence="1">
    <location>
        <begin position="33"/>
        <end position="129"/>
    </location>
</feature>
<gene>
    <name evidence="2" type="ORF">NARC_30268</name>
</gene>
<dbReference type="InterPro" id="IPR011055">
    <property type="entry name" value="Dup_hybrid_motif"/>
</dbReference>
<dbReference type="InterPro" id="IPR050570">
    <property type="entry name" value="Cell_wall_metabolism_enzyme"/>
</dbReference>
<dbReference type="GO" id="GO:0004222">
    <property type="term" value="F:metalloendopeptidase activity"/>
    <property type="evidence" value="ECO:0007669"/>
    <property type="project" value="TreeGrafter"/>
</dbReference>
<evidence type="ECO:0000313" key="2">
    <source>
        <dbReference type="EMBL" id="TVP41553.1"/>
    </source>
</evidence>
<protein>
    <submittedName>
        <fullName evidence="2">Putative peptidase M23</fullName>
    </submittedName>
</protein>
<dbReference type="PANTHER" id="PTHR21666:SF270">
    <property type="entry name" value="MUREIN HYDROLASE ACTIVATOR ENVC"/>
    <property type="match status" value="1"/>
</dbReference>
<evidence type="ECO:0000313" key="3">
    <source>
        <dbReference type="Proteomes" id="UP000315289"/>
    </source>
</evidence>
<dbReference type="SUPFAM" id="SSF51261">
    <property type="entry name" value="Duplicated hybrid motif"/>
    <property type="match status" value="1"/>
</dbReference>
<dbReference type="Proteomes" id="UP000315289">
    <property type="component" value="Unassembled WGS sequence"/>
</dbReference>
<keyword evidence="3" id="KW-1185">Reference proteome</keyword>
<name>A0A557SY85_9ARCH</name>
<sequence length="152" mass="17521">MRAKNMYMIPVPREMLQRIDRSSSPAHIGKLRNAVDFIAPKGTPVLAAADGVVTYINDDFNVGGPDASYWFYTNFITIRHSNGEYSRYDHLDYKSSRVKLNQKVKAGEEISKVGMTGYTYIPHLHFQVFVFTGYNIWTDFETIEIKNFRNIL</sequence>
<dbReference type="CDD" id="cd12797">
    <property type="entry name" value="M23_peptidase"/>
    <property type="match status" value="1"/>
</dbReference>
<evidence type="ECO:0000259" key="1">
    <source>
        <dbReference type="Pfam" id="PF01551"/>
    </source>
</evidence>